<dbReference type="GO" id="GO:0106310">
    <property type="term" value="F:protein serine kinase activity"/>
    <property type="evidence" value="ECO:0007669"/>
    <property type="project" value="RHEA"/>
</dbReference>
<dbReference type="SUPFAM" id="SSF56112">
    <property type="entry name" value="Protein kinase-like (PK-like)"/>
    <property type="match status" value="1"/>
</dbReference>
<feature type="compositionally biased region" description="Low complexity" evidence="10">
    <location>
        <begin position="335"/>
        <end position="350"/>
    </location>
</feature>
<dbReference type="GO" id="GO:0005524">
    <property type="term" value="F:ATP binding"/>
    <property type="evidence" value="ECO:0007669"/>
    <property type="project" value="UniProtKB-UniRule"/>
</dbReference>
<dbReference type="OMA" id="NHYVGTA"/>
<keyword evidence="4 9" id="KW-0547">Nucleotide-binding</keyword>
<evidence type="ECO:0000256" key="3">
    <source>
        <dbReference type="ARBA" id="ARBA00022679"/>
    </source>
</evidence>
<dbReference type="InParanoid" id="S2JTC9"/>
<evidence type="ECO:0000259" key="12">
    <source>
        <dbReference type="PROSITE" id="PS50032"/>
    </source>
</evidence>
<reference evidence="14" key="1">
    <citation type="submission" date="2013-05" db="EMBL/GenBank/DDBJ databases">
        <title>The Genome sequence of Mucor circinelloides f. circinelloides 1006PhL.</title>
        <authorList>
            <consortium name="The Broad Institute Genomics Platform"/>
            <person name="Cuomo C."/>
            <person name="Earl A."/>
            <person name="Findley K."/>
            <person name="Lee S.C."/>
            <person name="Walker B."/>
            <person name="Young S."/>
            <person name="Zeng Q."/>
            <person name="Gargeya S."/>
            <person name="Fitzgerald M."/>
            <person name="Haas B."/>
            <person name="Abouelleil A."/>
            <person name="Allen A.W."/>
            <person name="Alvarado L."/>
            <person name="Arachchi H.M."/>
            <person name="Berlin A.M."/>
            <person name="Chapman S.B."/>
            <person name="Gainer-Dewar J."/>
            <person name="Goldberg J."/>
            <person name="Griggs A."/>
            <person name="Gujja S."/>
            <person name="Hansen M."/>
            <person name="Howarth C."/>
            <person name="Imamovic A."/>
            <person name="Ireland A."/>
            <person name="Larimer J."/>
            <person name="McCowan C."/>
            <person name="Murphy C."/>
            <person name="Pearson M."/>
            <person name="Poon T.W."/>
            <person name="Priest M."/>
            <person name="Roberts A."/>
            <person name="Saif S."/>
            <person name="Shea T."/>
            <person name="Sisk P."/>
            <person name="Sykes S."/>
            <person name="Wortman J."/>
            <person name="Nusbaum C."/>
            <person name="Birren B."/>
        </authorList>
    </citation>
    <scope>NUCLEOTIDE SEQUENCE [LARGE SCALE GENOMIC DNA]</scope>
    <source>
        <strain evidence="14">1006PhL</strain>
    </source>
</reference>
<dbReference type="PROSITE" id="PS00108">
    <property type="entry name" value="PROTEIN_KINASE_ST"/>
    <property type="match status" value="1"/>
</dbReference>
<dbReference type="GO" id="GO:0035556">
    <property type="term" value="P:intracellular signal transduction"/>
    <property type="evidence" value="ECO:0007669"/>
    <property type="project" value="TreeGrafter"/>
</dbReference>
<dbReference type="InterPro" id="IPR008271">
    <property type="entry name" value="Ser/Thr_kinase_AS"/>
</dbReference>
<evidence type="ECO:0000256" key="5">
    <source>
        <dbReference type="ARBA" id="ARBA00022777"/>
    </source>
</evidence>
<sequence>MAVPSELEQHRHNKYKHCNVSSNSSNLIWYQEVYKKYGYEPKLKNPSYFGPYLLLQTLGEGEFAKVKAGVHVQTNQEVAIKLMRKDHIKLASLETKLEREISVLKSVDHPYIVKLFEVLTIKNYIGIVLQRAAGGELFDYILKHHFLQEAEAKRLFAQLISGVDYMHRKHIVHRDLKLENLLLSKDRDIIITDFGFANRFQVAQEDLMATSCGSPCYAAPELVINDENHYVGTAVDIWSCGVILFAMLCGYLPFDDDPTNPQGANINVLYKYIVSTRLEIPKSMSIDATHLLRRMLVPDPAKRCTMEEIKRHPWLSEHQHLFVAEDKEQEDHMNSATLSSDSRLSSSAAAQDDNTTILPLHEPESREEDVTVQASASPPTTPKASNSSTTTASSSSSSSSSVIHTTANTPAAAAAAAASVTDHVAQSPLPVTTTATSFLQAKFISTLQDQQQQQPPPRSYQQPMFTNNKIPNRSVSVQPQHHSKYNSKRERTTSEYKQQQQHQKHQSLQILPSVSETTIHDDISFSDRAKLKGQKLMEWFIKRSKSQSTKFPSRSAANQTKVPEKQPQRPISALPNPIRAMPIGKPLGSYAADFNDSKLRLHRGAVDQDALTSKAPNEVLHEIKECLNMMGIDMKKCHDFKIKCVRPARRRPVPEKIHANANAPAGARTRKNTTTIPFKLFFNNNNHSNNISPKTTATTSTTHIIYGEQGIDNGEQVQFNVELSKIENLPGLYVVDIKRTRGNIWAFKFLYHTLLDLLDLGGQGGVGYMAQRRISGEKMEDLVKNRKSYMTTSSSGSSSIVVYQ</sequence>
<evidence type="ECO:0000256" key="10">
    <source>
        <dbReference type="SAM" id="MobiDB-lite"/>
    </source>
</evidence>
<evidence type="ECO:0000259" key="11">
    <source>
        <dbReference type="PROSITE" id="PS50011"/>
    </source>
</evidence>
<gene>
    <name evidence="13" type="ORF">HMPREF1544_10218</name>
</gene>
<feature type="compositionally biased region" description="Low complexity" evidence="10">
    <location>
        <begin position="448"/>
        <end position="463"/>
    </location>
</feature>
<dbReference type="InterPro" id="IPR001772">
    <property type="entry name" value="KA1_dom"/>
</dbReference>
<feature type="binding site" evidence="9">
    <location>
        <position position="81"/>
    </location>
    <ligand>
        <name>ATP</name>
        <dbReference type="ChEBI" id="CHEBI:30616"/>
    </ligand>
</feature>
<evidence type="ECO:0000256" key="8">
    <source>
        <dbReference type="ARBA" id="ARBA00048679"/>
    </source>
</evidence>
<evidence type="ECO:0000256" key="6">
    <source>
        <dbReference type="ARBA" id="ARBA00022840"/>
    </source>
</evidence>
<dbReference type="Gene3D" id="3.30.310.80">
    <property type="entry name" value="Kinase associated domain 1, KA1"/>
    <property type="match status" value="1"/>
</dbReference>
<keyword evidence="2" id="KW-0723">Serine/threonine-protein kinase</keyword>
<dbReference type="VEuPathDB" id="FungiDB:HMPREF1544_10218"/>
<organism evidence="13 14">
    <name type="scientific">Mucor circinelloides f. circinelloides (strain 1006PhL)</name>
    <name type="common">Mucormycosis agent</name>
    <name type="synonym">Calyptromyces circinelloides</name>
    <dbReference type="NCBI Taxonomy" id="1220926"/>
    <lineage>
        <taxon>Eukaryota</taxon>
        <taxon>Fungi</taxon>
        <taxon>Fungi incertae sedis</taxon>
        <taxon>Mucoromycota</taxon>
        <taxon>Mucoromycotina</taxon>
        <taxon>Mucoromycetes</taxon>
        <taxon>Mucorales</taxon>
        <taxon>Mucorineae</taxon>
        <taxon>Mucoraceae</taxon>
        <taxon>Mucor</taxon>
    </lineage>
</organism>
<feature type="compositionally biased region" description="Polar residues" evidence="10">
    <location>
        <begin position="464"/>
        <end position="480"/>
    </location>
</feature>
<dbReference type="PROSITE" id="PS50011">
    <property type="entry name" value="PROTEIN_KINASE_DOM"/>
    <property type="match status" value="1"/>
</dbReference>
<dbReference type="FunFam" id="1.10.510.10:FF:000571">
    <property type="entry name" value="Maternal embryonic leucine zipper kinase"/>
    <property type="match status" value="1"/>
</dbReference>
<dbReference type="GO" id="GO:0005737">
    <property type="term" value="C:cytoplasm"/>
    <property type="evidence" value="ECO:0007669"/>
    <property type="project" value="TreeGrafter"/>
</dbReference>
<evidence type="ECO:0000256" key="7">
    <source>
        <dbReference type="ARBA" id="ARBA00047899"/>
    </source>
</evidence>
<dbReference type="InterPro" id="IPR011009">
    <property type="entry name" value="Kinase-like_dom_sf"/>
</dbReference>
<dbReference type="GO" id="GO:0004674">
    <property type="term" value="F:protein serine/threonine kinase activity"/>
    <property type="evidence" value="ECO:0007669"/>
    <property type="project" value="UniProtKB-KW"/>
</dbReference>
<dbReference type="InterPro" id="IPR000719">
    <property type="entry name" value="Prot_kinase_dom"/>
</dbReference>
<feature type="domain" description="KA1" evidence="12">
    <location>
        <begin position="710"/>
        <end position="760"/>
    </location>
</feature>
<evidence type="ECO:0000256" key="9">
    <source>
        <dbReference type="PROSITE-ProRule" id="PRU10141"/>
    </source>
</evidence>
<dbReference type="Gene3D" id="1.10.510.10">
    <property type="entry name" value="Transferase(Phosphotransferase) domain 1"/>
    <property type="match status" value="1"/>
</dbReference>
<accession>S2JTC9</accession>
<feature type="region of interest" description="Disordered" evidence="10">
    <location>
        <begin position="547"/>
        <end position="577"/>
    </location>
</feature>
<proteinExistence type="predicted"/>
<dbReference type="PROSITE" id="PS50032">
    <property type="entry name" value="KA1"/>
    <property type="match status" value="1"/>
</dbReference>
<dbReference type="Proteomes" id="UP000014254">
    <property type="component" value="Unassembled WGS sequence"/>
</dbReference>
<dbReference type="SUPFAM" id="SSF103243">
    <property type="entry name" value="KA1-like"/>
    <property type="match status" value="1"/>
</dbReference>
<protein>
    <recommendedName>
        <fullName evidence="1">non-specific serine/threonine protein kinase</fullName>
        <ecNumber evidence="1">2.7.11.1</ecNumber>
    </recommendedName>
</protein>
<dbReference type="OrthoDB" id="193931at2759"/>
<dbReference type="Pfam" id="PF02149">
    <property type="entry name" value="KA1"/>
    <property type="match status" value="1"/>
</dbReference>
<evidence type="ECO:0000256" key="1">
    <source>
        <dbReference type="ARBA" id="ARBA00012513"/>
    </source>
</evidence>
<feature type="domain" description="Protein kinase" evidence="11">
    <location>
        <begin position="52"/>
        <end position="315"/>
    </location>
</feature>
<name>S2JTC9_MUCC1</name>
<dbReference type="AlphaFoldDB" id="S2JTC9"/>
<keyword evidence="6 9" id="KW-0067">ATP-binding</keyword>
<comment type="catalytic activity">
    <reaction evidence="7">
        <text>L-threonyl-[protein] + ATP = O-phospho-L-threonyl-[protein] + ADP + H(+)</text>
        <dbReference type="Rhea" id="RHEA:46608"/>
        <dbReference type="Rhea" id="RHEA-COMP:11060"/>
        <dbReference type="Rhea" id="RHEA-COMP:11605"/>
        <dbReference type="ChEBI" id="CHEBI:15378"/>
        <dbReference type="ChEBI" id="CHEBI:30013"/>
        <dbReference type="ChEBI" id="CHEBI:30616"/>
        <dbReference type="ChEBI" id="CHEBI:61977"/>
        <dbReference type="ChEBI" id="CHEBI:456216"/>
        <dbReference type="EC" id="2.7.11.1"/>
    </reaction>
</comment>
<feature type="region of interest" description="Disordered" evidence="10">
    <location>
        <begin position="447"/>
        <end position="507"/>
    </location>
</feature>
<dbReference type="eggNOG" id="KOG0583">
    <property type="taxonomic scope" value="Eukaryota"/>
</dbReference>
<evidence type="ECO:0000256" key="2">
    <source>
        <dbReference type="ARBA" id="ARBA00022527"/>
    </source>
</evidence>
<keyword evidence="3" id="KW-0808">Transferase</keyword>
<dbReference type="SMART" id="SM00220">
    <property type="entry name" value="S_TKc"/>
    <property type="match status" value="1"/>
</dbReference>
<dbReference type="InterPro" id="IPR017441">
    <property type="entry name" value="Protein_kinase_ATP_BS"/>
</dbReference>
<dbReference type="PANTHER" id="PTHR24346:SF110">
    <property type="entry name" value="NON-SPECIFIC SERINE_THREONINE PROTEIN KINASE"/>
    <property type="match status" value="1"/>
</dbReference>
<feature type="compositionally biased region" description="Polar residues" evidence="10">
    <location>
        <begin position="547"/>
        <end position="561"/>
    </location>
</feature>
<feature type="compositionally biased region" description="Low complexity" evidence="10">
    <location>
        <begin position="374"/>
        <end position="401"/>
    </location>
</feature>
<dbReference type="PROSITE" id="PS00107">
    <property type="entry name" value="PROTEIN_KINASE_ATP"/>
    <property type="match status" value="1"/>
</dbReference>
<evidence type="ECO:0000313" key="14">
    <source>
        <dbReference type="Proteomes" id="UP000014254"/>
    </source>
</evidence>
<keyword evidence="14" id="KW-1185">Reference proteome</keyword>
<dbReference type="EMBL" id="KE124087">
    <property type="protein sequence ID" value="EPB83035.1"/>
    <property type="molecule type" value="Genomic_DNA"/>
</dbReference>
<evidence type="ECO:0000313" key="13">
    <source>
        <dbReference type="EMBL" id="EPB83035.1"/>
    </source>
</evidence>
<dbReference type="PANTHER" id="PTHR24346">
    <property type="entry name" value="MAP/MICROTUBULE AFFINITY-REGULATING KINASE"/>
    <property type="match status" value="1"/>
</dbReference>
<keyword evidence="5 13" id="KW-0418">Kinase</keyword>
<evidence type="ECO:0000256" key="4">
    <source>
        <dbReference type="ARBA" id="ARBA00022741"/>
    </source>
</evidence>
<feature type="region of interest" description="Disordered" evidence="10">
    <location>
        <begin position="326"/>
        <end position="403"/>
    </location>
</feature>
<dbReference type="EC" id="2.7.11.1" evidence="1"/>
<dbReference type="Pfam" id="PF00069">
    <property type="entry name" value="Pkinase"/>
    <property type="match status" value="1"/>
</dbReference>
<dbReference type="InterPro" id="IPR028375">
    <property type="entry name" value="KA1/Ssp2_C"/>
</dbReference>
<dbReference type="FunCoup" id="S2JTC9">
    <property type="interactions" value="165"/>
</dbReference>
<dbReference type="STRING" id="1220926.S2JTC9"/>
<comment type="catalytic activity">
    <reaction evidence="8">
        <text>L-seryl-[protein] + ATP = O-phospho-L-seryl-[protein] + ADP + H(+)</text>
        <dbReference type="Rhea" id="RHEA:17989"/>
        <dbReference type="Rhea" id="RHEA-COMP:9863"/>
        <dbReference type="Rhea" id="RHEA-COMP:11604"/>
        <dbReference type="ChEBI" id="CHEBI:15378"/>
        <dbReference type="ChEBI" id="CHEBI:29999"/>
        <dbReference type="ChEBI" id="CHEBI:30616"/>
        <dbReference type="ChEBI" id="CHEBI:83421"/>
        <dbReference type="ChEBI" id="CHEBI:456216"/>
        <dbReference type="EC" id="2.7.11.1"/>
    </reaction>
</comment>